<evidence type="ECO:0000256" key="4">
    <source>
        <dbReference type="SAM" id="MobiDB-lite"/>
    </source>
</evidence>
<feature type="repeat" description="WD" evidence="3">
    <location>
        <begin position="195"/>
        <end position="226"/>
    </location>
</feature>
<dbReference type="PRINTS" id="PR00320">
    <property type="entry name" value="GPROTEINBRPT"/>
</dbReference>
<feature type="repeat" description="WD" evidence="3">
    <location>
        <begin position="153"/>
        <end position="194"/>
    </location>
</feature>
<organism evidence="5 6">
    <name type="scientific">Chenopodium quinoa</name>
    <name type="common">Quinoa</name>
    <dbReference type="NCBI Taxonomy" id="63459"/>
    <lineage>
        <taxon>Eukaryota</taxon>
        <taxon>Viridiplantae</taxon>
        <taxon>Streptophyta</taxon>
        <taxon>Embryophyta</taxon>
        <taxon>Tracheophyta</taxon>
        <taxon>Spermatophyta</taxon>
        <taxon>Magnoliopsida</taxon>
        <taxon>eudicotyledons</taxon>
        <taxon>Gunneridae</taxon>
        <taxon>Pentapetalae</taxon>
        <taxon>Caryophyllales</taxon>
        <taxon>Chenopodiaceae</taxon>
        <taxon>Chenopodioideae</taxon>
        <taxon>Atripliceae</taxon>
        <taxon>Chenopodium</taxon>
    </lineage>
</organism>
<protein>
    <submittedName>
        <fullName evidence="5">Uncharacterized protein</fullName>
    </submittedName>
</protein>
<keyword evidence="2" id="KW-0677">Repeat</keyword>
<keyword evidence="1 3" id="KW-0853">WD repeat</keyword>
<dbReference type="SMART" id="SM00320">
    <property type="entry name" value="WD40"/>
    <property type="match status" value="6"/>
</dbReference>
<dbReference type="OMA" id="HISCIAY"/>
<dbReference type="InterPro" id="IPR019775">
    <property type="entry name" value="WD40_repeat_CS"/>
</dbReference>
<dbReference type="PANTHER" id="PTHR22844:SF213">
    <property type="entry name" value="OS01G0232200 PROTEIN"/>
    <property type="match status" value="1"/>
</dbReference>
<evidence type="ECO:0000313" key="6">
    <source>
        <dbReference type="Proteomes" id="UP000596660"/>
    </source>
</evidence>
<sequence length="420" mass="47853">MDRQLSHKKSLSCFFDEDFTEDQSPSFQHLSKHNQNFLARLHGTHFYPDTSPMMSQSPESSCSRRVYAWQSLDCHAKGYIQSSSGEVRAMQVYDDMLFTAHKDHKIRIWNMRTCSGSFRARKVLTLPCASHFKSFICRSVVPHHRLTANKPITPQHRDIISCMAFYYVESILYTGSFDKTIKAWKLSVKKCIDSFVAHGDHINDMVVNQQSGYLFTCSSDGTVKMWLRVYGEHSHVLIKVFSFHTYPIYALALGVSPSQRSFLYSGSSDGCINFWVQEISTHYNHGGVLEGHQFAVLCLVTLDNLVISGSEDSTIRIWRREKVRFTHECLAVLEGHRGPVRCLAASLQDELVTSFLVYSASLDQTFKVWRVKLLREVKKSPGRHSNGDDDTEDTNSAGCEPSPVLSPSWVKKKLQCRSLK</sequence>
<dbReference type="InterPro" id="IPR020472">
    <property type="entry name" value="WD40_PAC1"/>
</dbReference>
<dbReference type="InterPro" id="IPR015943">
    <property type="entry name" value="WD40/YVTN_repeat-like_dom_sf"/>
</dbReference>
<dbReference type="SUPFAM" id="SSF50978">
    <property type="entry name" value="WD40 repeat-like"/>
    <property type="match status" value="1"/>
</dbReference>
<dbReference type="PANTHER" id="PTHR22844">
    <property type="entry name" value="F-BOX AND WD40 DOMAIN PROTEIN"/>
    <property type="match status" value="1"/>
</dbReference>
<dbReference type="PROSITE" id="PS50082">
    <property type="entry name" value="WD_REPEATS_2"/>
    <property type="match status" value="3"/>
</dbReference>
<dbReference type="PROSITE" id="PS50294">
    <property type="entry name" value="WD_REPEATS_REGION"/>
    <property type="match status" value="2"/>
</dbReference>
<dbReference type="AlphaFoldDB" id="A0A803N388"/>
<dbReference type="InterPro" id="IPR036322">
    <property type="entry name" value="WD40_repeat_dom_sf"/>
</dbReference>
<dbReference type="InterPro" id="IPR045182">
    <property type="entry name" value="JINGUBANG-like"/>
</dbReference>
<feature type="region of interest" description="Disordered" evidence="4">
    <location>
        <begin position="380"/>
        <end position="406"/>
    </location>
</feature>
<name>A0A803N388_CHEQI</name>
<dbReference type="PROSITE" id="PS00678">
    <property type="entry name" value="WD_REPEATS_1"/>
    <property type="match status" value="1"/>
</dbReference>
<dbReference type="Gramene" id="AUR62039690-RA">
    <property type="protein sequence ID" value="AUR62039690-RA:cds"/>
    <property type="gene ID" value="AUR62039690"/>
</dbReference>
<reference evidence="5" key="1">
    <citation type="journal article" date="2017" name="Nature">
        <title>The genome of Chenopodium quinoa.</title>
        <authorList>
            <person name="Jarvis D.E."/>
            <person name="Ho Y.S."/>
            <person name="Lightfoot D.J."/>
            <person name="Schmoeckel S.M."/>
            <person name="Li B."/>
            <person name="Borm T.J.A."/>
            <person name="Ohyanagi H."/>
            <person name="Mineta K."/>
            <person name="Michell C.T."/>
            <person name="Saber N."/>
            <person name="Kharbatia N.M."/>
            <person name="Rupper R.R."/>
            <person name="Sharp A.R."/>
            <person name="Dally N."/>
            <person name="Boughton B.A."/>
            <person name="Woo Y.H."/>
            <person name="Gao G."/>
            <person name="Schijlen E.G.W.M."/>
            <person name="Guo X."/>
            <person name="Momin A.A."/>
            <person name="Negrao S."/>
            <person name="Al-Babili S."/>
            <person name="Gehring C."/>
            <person name="Roessner U."/>
            <person name="Jung C."/>
            <person name="Murphy K."/>
            <person name="Arold S.T."/>
            <person name="Gojobori T."/>
            <person name="van der Linden C.G."/>
            <person name="van Loo E.N."/>
            <person name="Jellen E.N."/>
            <person name="Maughan P.J."/>
            <person name="Tester M."/>
        </authorList>
    </citation>
    <scope>NUCLEOTIDE SEQUENCE [LARGE SCALE GENOMIC DNA]</scope>
    <source>
        <strain evidence="5">cv. PI 614886</strain>
    </source>
</reference>
<keyword evidence="6" id="KW-1185">Reference proteome</keyword>
<dbReference type="CDD" id="cd00200">
    <property type="entry name" value="WD40"/>
    <property type="match status" value="1"/>
</dbReference>
<evidence type="ECO:0000256" key="1">
    <source>
        <dbReference type="ARBA" id="ARBA00022574"/>
    </source>
</evidence>
<evidence type="ECO:0000256" key="2">
    <source>
        <dbReference type="ARBA" id="ARBA00022737"/>
    </source>
</evidence>
<reference evidence="5" key="2">
    <citation type="submission" date="2021-03" db="UniProtKB">
        <authorList>
            <consortium name="EnsemblPlants"/>
        </authorList>
    </citation>
    <scope>IDENTIFICATION</scope>
</reference>
<evidence type="ECO:0000313" key="5">
    <source>
        <dbReference type="EnsemblPlants" id="AUR62039690-RA:cds"/>
    </source>
</evidence>
<dbReference type="EnsemblPlants" id="AUR62039690-RA">
    <property type="protein sequence ID" value="AUR62039690-RA:cds"/>
    <property type="gene ID" value="AUR62039690"/>
</dbReference>
<dbReference type="Gene3D" id="2.130.10.10">
    <property type="entry name" value="YVTN repeat-like/Quinoprotein amine dehydrogenase"/>
    <property type="match status" value="2"/>
</dbReference>
<proteinExistence type="predicted"/>
<dbReference type="Proteomes" id="UP000596660">
    <property type="component" value="Unplaced"/>
</dbReference>
<feature type="repeat" description="WD" evidence="3">
    <location>
        <begin position="289"/>
        <end position="318"/>
    </location>
</feature>
<evidence type="ECO:0000256" key="3">
    <source>
        <dbReference type="PROSITE-ProRule" id="PRU00221"/>
    </source>
</evidence>
<accession>A0A803N388</accession>
<dbReference type="Pfam" id="PF00400">
    <property type="entry name" value="WD40"/>
    <property type="match status" value="5"/>
</dbReference>
<dbReference type="InterPro" id="IPR001680">
    <property type="entry name" value="WD40_rpt"/>
</dbReference>